<dbReference type="FunFam" id="3.80.10.10:FF:000453">
    <property type="entry name" value="Leucine-rich receptor-like protein kinase family protein"/>
    <property type="match status" value="1"/>
</dbReference>
<dbReference type="PANTHER" id="PTHR48056">
    <property type="entry name" value="LRR RECEPTOR-LIKE SERINE/THREONINE-PROTEIN KINASE-RELATED"/>
    <property type="match status" value="1"/>
</dbReference>
<dbReference type="SMART" id="SM00369">
    <property type="entry name" value="LRR_TYP"/>
    <property type="match status" value="7"/>
</dbReference>
<dbReference type="InterPro" id="IPR013210">
    <property type="entry name" value="LRR_N_plant-typ"/>
</dbReference>
<keyword evidence="9 21" id="KW-0812">Transmembrane</keyword>
<dbReference type="Pfam" id="PF00560">
    <property type="entry name" value="LRR_1"/>
    <property type="match status" value="8"/>
</dbReference>
<evidence type="ECO:0000256" key="22">
    <source>
        <dbReference type="SAM" id="SignalP"/>
    </source>
</evidence>
<dbReference type="GO" id="GO:0004674">
    <property type="term" value="F:protein serine/threonine kinase activity"/>
    <property type="evidence" value="ECO:0007669"/>
    <property type="project" value="UniProtKB-KW"/>
</dbReference>
<dbReference type="FunFam" id="1.10.510.10:FF:000201">
    <property type="entry name" value="Leucine-rich repeat receptor-like serine/threonine-protein kinase"/>
    <property type="match status" value="1"/>
</dbReference>
<name>A0A2G5CW47_AQUCA</name>
<dbReference type="GO" id="GO:0005886">
    <property type="term" value="C:plasma membrane"/>
    <property type="evidence" value="ECO:0007669"/>
    <property type="project" value="UniProtKB-SubCell"/>
</dbReference>
<keyword evidence="15 21" id="KW-1133">Transmembrane helix</keyword>
<dbReference type="InParanoid" id="A0A2G5CW47"/>
<dbReference type="Pfam" id="PF13855">
    <property type="entry name" value="LRR_8"/>
    <property type="match status" value="2"/>
</dbReference>
<keyword evidence="16 21" id="KW-0472">Membrane</keyword>
<protein>
    <recommendedName>
        <fullName evidence="3">non-specific serine/threonine protein kinase</fullName>
        <ecNumber evidence="3">2.7.11.1</ecNumber>
    </recommendedName>
</protein>
<dbReference type="InterPro" id="IPR008271">
    <property type="entry name" value="Ser/Thr_kinase_AS"/>
</dbReference>
<dbReference type="EC" id="2.7.11.1" evidence="3"/>
<evidence type="ECO:0000256" key="15">
    <source>
        <dbReference type="ARBA" id="ARBA00022989"/>
    </source>
</evidence>
<evidence type="ECO:0000256" key="19">
    <source>
        <dbReference type="ARBA" id="ARBA00048679"/>
    </source>
</evidence>
<feature type="chain" id="PRO_5013613016" description="non-specific serine/threonine protein kinase" evidence="22">
    <location>
        <begin position="19"/>
        <end position="992"/>
    </location>
</feature>
<dbReference type="Proteomes" id="UP000230069">
    <property type="component" value="Unassembled WGS sequence"/>
</dbReference>
<dbReference type="InterPro" id="IPR001611">
    <property type="entry name" value="Leu-rich_rpt"/>
</dbReference>
<evidence type="ECO:0000256" key="8">
    <source>
        <dbReference type="ARBA" id="ARBA00022679"/>
    </source>
</evidence>
<feature type="transmembrane region" description="Helical" evidence="21">
    <location>
        <begin position="622"/>
        <end position="646"/>
    </location>
</feature>
<feature type="domain" description="Protein kinase" evidence="23">
    <location>
        <begin position="680"/>
        <end position="968"/>
    </location>
</feature>
<dbReference type="Gene3D" id="3.80.10.10">
    <property type="entry name" value="Ribonuclease Inhibitor"/>
    <property type="match status" value="3"/>
</dbReference>
<dbReference type="InterPro" id="IPR017441">
    <property type="entry name" value="Protein_kinase_ATP_BS"/>
</dbReference>
<dbReference type="InterPro" id="IPR050647">
    <property type="entry name" value="Plant_LRR-RLKs"/>
</dbReference>
<keyword evidence="25" id="KW-1185">Reference proteome</keyword>
<evidence type="ECO:0000256" key="1">
    <source>
        <dbReference type="ARBA" id="ARBA00004251"/>
    </source>
</evidence>
<evidence type="ECO:0000256" key="11">
    <source>
        <dbReference type="ARBA" id="ARBA00022737"/>
    </source>
</evidence>
<feature type="binding site" evidence="20">
    <location>
        <position position="709"/>
    </location>
    <ligand>
        <name>ATP</name>
        <dbReference type="ChEBI" id="CHEBI:30616"/>
    </ligand>
</feature>
<keyword evidence="6" id="KW-0597">Phosphoprotein</keyword>
<evidence type="ECO:0000256" key="12">
    <source>
        <dbReference type="ARBA" id="ARBA00022741"/>
    </source>
</evidence>
<dbReference type="Gene3D" id="1.10.510.10">
    <property type="entry name" value="Transferase(Phosphotransferase) domain 1"/>
    <property type="match status" value="1"/>
</dbReference>
<dbReference type="Pfam" id="PF08263">
    <property type="entry name" value="LRRNT_2"/>
    <property type="match status" value="1"/>
</dbReference>
<organism evidence="24 25">
    <name type="scientific">Aquilegia coerulea</name>
    <name type="common">Rocky mountain columbine</name>
    <dbReference type="NCBI Taxonomy" id="218851"/>
    <lineage>
        <taxon>Eukaryota</taxon>
        <taxon>Viridiplantae</taxon>
        <taxon>Streptophyta</taxon>
        <taxon>Embryophyta</taxon>
        <taxon>Tracheophyta</taxon>
        <taxon>Spermatophyta</taxon>
        <taxon>Magnoliopsida</taxon>
        <taxon>Ranunculales</taxon>
        <taxon>Ranunculaceae</taxon>
        <taxon>Thalictroideae</taxon>
        <taxon>Aquilegia</taxon>
    </lineage>
</organism>
<dbReference type="PROSITE" id="PS50011">
    <property type="entry name" value="PROTEIN_KINASE_DOM"/>
    <property type="match status" value="1"/>
</dbReference>
<dbReference type="FunFam" id="3.80.10.10:FF:000077">
    <property type="entry name" value="LRR receptor-like serine/threonine-protein kinase ERL1"/>
    <property type="match status" value="1"/>
</dbReference>
<dbReference type="AlphaFoldDB" id="A0A2G5CW47"/>
<evidence type="ECO:0000256" key="13">
    <source>
        <dbReference type="ARBA" id="ARBA00022777"/>
    </source>
</evidence>
<evidence type="ECO:0000256" key="18">
    <source>
        <dbReference type="ARBA" id="ARBA00047899"/>
    </source>
</evidence>
<comment type="similarity">
    <text evidence="2">Belongs to the protein kinase superfamily. Ser/Thr protein kinase family.</text>
</comment>
<keyword evidence="10 22" id="KW-0732">Signal</keyword>
<dbReference type="EMBL" id="KZ305053">
    <property type="protein sequence ID" value="PIA35117.1"/>
    <property type="molecule type" value="Genomic_DNA"/>
</dbReference>
<evidence type="ECO:0000256" key="20">
    <source>
        <dbReference type="PROSITE-ProRule" id="PRU10141"/>
    </source>
</evidence>
<dbReference type="OrthoDB" id="2021138at2759"/>
<accession>A0A2G5CW47</accession>
<evidence type="ECO:0000256" key="16">
    <source>
        <dbReference type="ARBA" id="ARBA00023136"/>
    </source>
</evidence>
<keyword evidence="17" id="KW-0325">Glycoprotein</keyword>
<dbReference type="Gene3D" id="3.30.200.20">
    <property type="entry name" value="Phosphorylase Kinase, domain 1"/>
    <property type="match status" value="1"/>
</dbReference>
<dbReference type="GO" id="GO:0033612">
    <property type="term" value="F:receptor serine/threonine kinase binding"/>
    <property type="evidence" value="ECO:0007669"/>
    <property type="project" value="TreeGrafter"/>
</dbReference>
<dbReference type="GO" id="GO:0009791">
    <property type="term" value="P:post-embryonic development"/>
    <property type="evidence" value="ECO:0007669"/>
    <property type="project" value="UniProtKB-ARBA"/>
</dbReference>
<dbReference type="FunFam" id="3.80.10.10:FF:000215">
    <property type="entry name" value="Receptor-like protein kinase HSL1"/>
    <property type="match status" value="1"/>
</dbReference>
<evidence type="ECO:0000256" key="3">
    <source>
        <dbReference type="ARBA" id="ARBA00012513"/>
    </source>
</evidence>
<comment type="catalytic activity">
    <reaction evidence="18">
        <text>L-threonyl-[protein] + ATP = O-phospho-L-threonyl-[protein] + ADP + H(+)</text>
        <dbReference type="Rhea" id="RHEA:46608"/>
        <dbReference type="Rhea" id="RHEA-COMP:11060"/>
        <dbReference type="Rhea" id="RHEA-COMP:11605"/>
        <dbReference type="ChEBI" id="CHEBI:15378"/>
        <dbReference type="ChEBI" id="CHEBI:30013"/>
        <dbReference type="ChEBI" id="CHEBI:30616"/>
        <dbReference type="ChEBI" id="CHEBI:61977"/>
        <dbReference type="ChEBI" id="CHEBI:456216"/>
        <dbReference type="EC" id="2.7.11.1"/>
    </reaction>
</comment>
<evidence type="ECO:0000259" key="23">
    <source>
        <dbReference type="PROSITE" id="PS50011"/>
    </source>
</evidence>
<dbReference type="GO" id="GO:0006952">
    <property type="term" value="P:defense response"/>
    <property type="evidence" value="ECO:0007669"/>
    <property type="project" value="UniProtKB-ARBA"/>
</dbReference>
<keyword evidence="5" id="KW-0723">Serine/threonine-protein kinase</keyword>
<evidence type="ECO:0000256" key="4">
    <source>
        <dbReference type="ARBA" id="ARBA00022475"/>
    </source>
</evidence>
<keyword evidence="4" id="KW-1003">Cell membrane</keyword>
<evidence type="ECO:0000256" key="2">
    <source>
        <dbReference type="ARBA" id="ARBA00008684"/>
    </source>
</evidence>
<dbReference type="GO" id="GO:0051707">
    <property type="term" value="P:response to other organism"/>
    <property type="evidence" value="ECO:0007669"/>
    <property type="project" value="UniProtKB-ARBA"/>
</dbReference>
<evidence type="ECO:0000256" key="7">
    <source>
        <dbReference type="ARBA" id="ARBA00022614"/>
    </source>
</evidence>
<dbReference type="STRING" id="218851.A0A2G5CW47"/>
<dbReference type="InterPro" id="IPR000719">
    <property type="entry name" value="Prot_kinase_dom"/>
</dbReference>
<comment type="catalytic activity">
    <reaction evidence="19">
        <text>L-seryl-[protein] + ATP = O-phospho-L-seryl-[protein] + ADP + H(+)</text>
        <dbReference type="Rhea" id="RHEA:17989"/>
        <dbReference type="Rhea" id="RHEA-COMP:9863"/>
        <dbReference type="Rhea" id="RHEA-COMP:11604"/>
        <dbReference type="ChEBI" id="CHEBI:15378"/>
        <dbReference type="ChEBI" id="CHEBI:29999"/>
        <dbReference type="ChEBI" id="CHEBI:30616"/>
        <dbReference type="ChEBI" id="CHEBI:83421"/>
        <dbReference type="ChEBI" id="CHEBI:456216"/>
        <dbReference type="EC" id="2.7.11.1"/>
    </reaction>
</comment>
<proteinExistence type="inferred from homology"/>
<keyword evidence="14 20" id="KW-0067">ATP-binding</keyword>
<keyword evidence="8" id="KW-0808">Transferase</keyword>
<dbReference type="SUPFAM" id="SSF56112">
    <property type="entry name" value="Protein kinase-like (PK-like)"/>
    <property type="match status" value="1"/>
</dbReference>
<gene>
    <name evidence="24" type="ORF">AQUCO_03600053v1</name>
</gene>
<dbReference type="FunFam" id="3.30.200.20:FF:000711">
    <property type="entry name" value="Receptor-like protein kinase HSL1"/>
    <property type="match status" value="1"/>
</dbReference>
<evidence type="ECO:0000256" key="17">
    <source>
        <dbReference type="ARBA" id="ARBA00023180"/>
    </source>
</evidence>
<dbReference type="SUPFAM" id="SSF52047">
    <property type="entry name" value="RNI-like"/>
    <property type="match status" value="2"/>
</dbReference>
<dbReference type="InterPro" id="IPR011009">
    <property type="entry name" value="Kinase-like_dom_sf"/>
</dbReference>
<keyword evidence="7" id="KW-0433">Leucine-rich repeat</keyword>
<evidence type="ECO:0000256" key="6">
    <source>
        <dbReference type="ARBA" id="ARBA00022553"/>
    </source>
</evidence>
<reference evidence="24 25" key="1">
    <citation type="submission" date="2017-09" db="EMBL/GenBank/DDBJ databases">
        <title>WGS assembly of Aquilegia coerulea Goldsmith.</title>
        <authorList>
            <person name="Hodges S."/>
            <person name="Kramer E."/>
            <person name="Nordborg M."/>
            <person name="Tomkins J."/>
            <person name="Borevitz J."/>
            <person name="Derieg N."/>
            <person name="Yan J."/>
            <person name="Mihaltcheva S."/>
            <person name="Hayes R.D."/>
            <person name="Rokhsar D."/>
        </authorList>
    </citation>
    <scope>NUCLEOTIDE SEQUENCE [LARGE SCALE GENOMIC DNA]</scope>
    <source>
        <strain evidence="25">cv. Goldsmith</strain>
    </source>
</reference>
<dbReference type="PROSITE" id="PS00107">
    <property type="entry name" value="PROTEIN_KINASE_ATP"/>
    <property type="match status" value="1"/>
</dbReference>
<evidence type="ECO:0000256" key="5">
    <source>
        <dbReference type="ARBA" id="ARBA00022527"/>
    </source>
</evidence>
<comment type="subcellular location">
    <subcellularLocation>
        <location evidence="1">Cell membrane</location>
        <topology evidence="1">Single-pass type I membrane protein</topology>
    </subcellularLocation>
</comment>
<evidence type="ECO:0000313" key="24">
    <source>
        <dbReference type="EMBL" id="PIA35117.1"/>
    </source>
</evidence>
<keyword evidence="13" id="KW-0418">Kinase</keyword>
<dbReference type="SMART" id="SM00220">
    <property type="entry name" value="S_TKc"/>
    <property type="match status" value="1"/>
</dbReference>
<dbReference type="InterPro" id="IPR032675">
    <property type="entry name" value="LRR_dom_sf"/>
</dbReference>
<dbReference type="PANTHER" id="PTHR48056:SF15">
    <property type="entry name" value="RECEPTOR-LIKE PROTEIN KINASE HSL1"/>
    <property type="match status" value="1"/>
</dbReference>
<evidence type="ECO:0000256" key="10">
    <source>
        <dbReference type="ARBA" id="ARBA00022729"/>
    </source>
</evidence>
<evidence type="ECO:0000256" key="21">
    <source>
        <dbReference type="SAM" id="Phobius"/>
    </source>
</evidence>
<feature type="signal peptide" evidence="22">
    <location>
        <begin position="1"/>
        <end position="18"/>
    </location>
</feature>
<dbReference type="Pfam" id="PF00069">
    <property type="entry name" value="Pkinase"/>
    <property type="match status" value="1"/>
</dbReference>
<keyword evidence="11" id="KW-0677">Repeat</keyword>
<dbReference type="PROSITE" id="PS00108">
    <property type="entry name" value="PROTEIN_KINASE_ST"/>
    <property type="match status" value="1"/>
</dbReference>
<evidence type="ECO:0000256" key="9">
    <source>
        <dbReference type="ARBA" id="ARBA00022692"/>
    </source>
</evidence>
<dbReference type="InterPro" id="IPR003591">
    <property type="entry name" value="Leu-rich_rpt_typical-subtyp"/>
</dbReference>
<evidence type="ECO:0000313" key="25">
    <source>
        <dbReference type="Proteomes" id="UP000230069"/>
    </source>
</evidence>
<sequence>MLLPSLFFFFVLTPFVLSLNQEGITLQRVKHELNDPDRVLSNWNTKDNTPCNWYGITCNSLTNSVNSVNLSNSNLAGPFPTQLCYLPNLSYLSLYNNFINSSLPLNISTCQNLNHLILSENLLVGPIPFTLSDIPNLRYLDLSGNNFSGDIPISFSEFRQLEVLSLVGNLLDGTIPAFLGKILSLKQLNLSFNPFSPSEIPSQFGDLVSLEVLWVSSCNVVGRIPDSLGRLQSLRNLDLSLNNLNGRIPSSLTELANVVQIELYNNSLTGELPLSFSNLKSLIRFDVSTNNLEGKIPNELCELPLESLNLFENRFEGSLPESLAWSPNLLELRLFNNRLSGELPKNLGKKSSLTLIDVSGNKFSGRIPASLCENGVLEELLLIGNAFTGSIPEQLSKCSSLTRVRLKGNMLSGEVPSGLWGLPHVYLLELMENSLSGSISKSIAGATSLSVLLISGNGLSGSIPAEIGSLDSLVEFSAGDNRLSGYLPMSLLNLSQLVKLDVHNNEFYGELPVGIGSLKKLNELNLRNNRLSGEIPGELGSLPVLNYLDLSDNQFVGKIPFELQNLKLNEFNLSNNHLTGNLPPLFAKEIYVPSFLGNPGLCSYLKGLCPSKNEATSRDFVWLYRSIFILAVILLILGVMWFYFYYQSFKKVERGIDNPKWTLTSFHKVGFSELEILGSLDEDCVIGSGASGKVYKVILSNGEAVAVKKLWGDMKKEEDSDIDKGQIHDDGFKAEVETLGKIRHKNIVKLWCCCTTRDCKLLIYEYMPNGSLGDLLHSTKASLLDWPIRYKIALDAAEGLSYLHHDCVPSIVHRDVKSNNILLDGEYGARVADFGVAKVIDILSKESKSMSMIAGSCGYIAPEYAYTLRVNEKSDIYSFGVVLLELVTGRLPVDPEFGEKDLVKWVCYTVDQKGVDHVIDPNLDACFKEEICRVLSIGILCTSPLPINRPSMRRVVNMLQEVQPESKLKIIKDDKLSQSNSEDYSSDQGSIV</sequence>
<keyword evidence="12 20" id="KW-0547">Nucleotide-binding</keyword>
<dbReference type="GO" id="GO:0005524">
    <property type="term" value="F:ATP binding"/>
    <property type="evidence" value="ECO:0007669"/>
    <property type="project" value="UniProtKB-UniRule"/>
</dbReference>
<evidence type="ECO:0000256" key="14">
    <source>
        <dbReference type="ARBA" id="ARBA00022840"/>
    </source>
</evidence>